<dbReference type="EMBL" id="CP025012">
    <property type="protein sequence ID" value="AUW42848.1"/>
    <property type="molecule type" value="Genomic_DNA"/>
</dbReference>
<gene>
    <name evidence="1" type="ORF">CUJ84_Chr002493</name>
</gene>
<proteinExistence type="predicted"/>
<name>A0A2K9Z3P7_RHILE</name>
<dbReference type="AlphaFoldDB" id="A0A2K9Z3P7"/>
<sequence>MMALVDPAIVGGAAILRLCPKSRNPVASKSLPVSIATRHCVNKSRQTPEMFSPALAEAIRAKFRSTDKVIWRKQSFLYHWHRRGTRDDNGLGGCTKHVALNLTHATCAPSRSPCISPGLATGQYAFALF</sequence>
<evidence type="ECO:0000313" key="1">
    <source>
        <dbReference type="EMBL" id="AUW42848.1"/>
    </source>
</evidence>
<evidence type="ECO:0000313" key="2">
    <source>
        <dbReference type="Proteomes" id="UP000238523"/>
    </source>
</evidence>
<reference evidence="1 2" key="1">
    <citation type="submission" date="2017-11" db="EMBL/GenBank/DDBJ databases">
        <title>Complete genome of Rhizobium leguminosarum Norway, an ineffective micro-symbiont.</title>
        <authorList>
            <person name="Hoffrichter A."/>
            <person name="Liang J."/>
            <person name="Brachmann A."/>
            <person name="Marin M."/>
        </authorList>
    </citation>
    <scope>NUCLEOTIDE SEQUENCE [LARGE SCALE GENOMIC DNA]</scope>
    <source>
        <strain evidence="1 2">Norway</strain>
    </source>
</reference>
<accession>A0A2K9Z3P7</accession>
<dbReference type="Proteomes" id="UP000238523">
    <property type="component" value="Chromosome"/>
</dbReference>
<organism evidence="1 2">
    <name type="scientific">Rhizobium leguminosarum</name>
    <dbReference type="NCBI Taxonomy" id="384"/>
    <lineage>
        <taxon>Bacteria</taxon>
        <taxon>Pseudomonadati</taxon>
        <taxon>Pseudomonadota</taxon>
        <taxon>Alphaproteobacteria</taxon>
        <taxon>Hyphomicrobiales</taxon>
        <taxon>Rhizobiaceae</taxon>
        <taxon>Rhizobium/Agrobacterium group</taxon>
        <taxon>Rhizobium</taxon>
    </lineage>
</organism>
<protein>
    <submittedName>
        <fullName evidence="1">Uncharacterized protein</fullName>
    </submittedName>
</protein>